<evidence type="ECO:0000256" key="14">
    <source>
        <dbReference type="RuleBase" id="RU000304"/>
    </source>
</evidence>
<evidence type="ECO:0000256" key="15">
    <source>
        <dbReference type="SAM" id="MobiDB-lite"/>
    </source>
</evidence>
<evidence type="ECO:0000256" key="6">
    <source>
        <dbReference type="ARBA" id="ARBA00022741"/>
    </source>
</evidence>
<dbReference type="CTD" id="189855"/>
<evidence type="ECO:0000313" key="19">
    <source>
        <dbReference type="WormBase" id="Y43D4A.6"/>
    </source>
</evidence>
<evidence type="ECO:0000256" key="2">
    <source>
        <dbReference type="ARBA" id="ARBA00010791"/>
    </source>
</evidence>
<keyword evidence="8 17" id="KW-0418">Kinase</keyword>
<protein>
    <recommendedName>
        <fullName evidence="3">non-specific serine/threonine protein kinase</fullName>
        <ecNumber evidence="3">2.7.11.1</ecNumber>
    </recommendedName>
</protein>
<dbReference type="SMART" id="SM00220">
    <property type="entry name" value="S_TKc"/>
    <property type="match status" value="1"/>
</dbReference>
<dbReference type="EMBL" id="BX284604">
    <property type="protein sequence ID" value="CAB60347.1"/>
    <property type="molecule type" value="Genomic_DNA"/>
</dbReference>
<evidence type="ECO:0000256" key="9">
    <source>
        <dbReference type="ARBA" id="ARBA00022840"/>
    </source>
</evidence>
<keyword evidence="5" id="KW-0808">Transferase</keyword>
<evidence type="ECO:0000256" key="5">
    <source>
        <dbReference type="ARBA" id="ARBA00022679"/>
    </source>
</evidence>
<evidence type="ECO:0000256" key="4">
    <source>
        <dbReference type="ARBA" id="ARBA00022527"/>
    </source>
</evidence>
<dbReference type="KEGG" id="cel:CELE_Y43D4A.6"/>
<dbReference type="InterPro" id="IPR008271">
    <property type="entry name" value="Ser/Thr_kinase_AS"/>
</dbReference>
<evidence type="ECO:0000259" key="16">
    <source>
        <dbReference type="PROSITE" id="PS50011"/>
    </source>
</evidence>
<evidence type="ECO:0000256" key="11">
    <source>
        <dbReference type="ARBA" id="ARBA00047899"/>
    </source>
</evidence>
<comment type="catalytic activity">
    <reaction evidence="11">
        <text>L-threonyl-[protein] + ATP = O-phospho-L-threonyl-[protein] + ADP + H(+)</text>
        <dbReference type="Rhea" id="RHEA:46608"/>
        <dbReference type="Rhea" id="RHEA-COMP:11060"/>
        <dbReference type="Rhea" id="RHEA-COMP:11605"/>
        <dbReference type="ChEBI" id="CHEBI:15378"/>
        <dbReference type="ChEBI" id="CHEBI:30013"/>
        <dbReference type="ChEBI" id="CHEBI:30616"/>
        <dbReference type="ChEBI" id="CHEBI:61977"/>
        <dbReference type="ChEBI" id="CHEBI:456216"/>
        <dbReference type="EC" id="2.7.11.1"/>
    </reaction>
</comment>
<keyword evidence="18" id="KW-1185">Reference proteome</keyword>
<keyword evidence="6 13" id="KW-0547">Nucleotide-binding</keyword>
<dbReference type="Pfam" id="PF00069">
    <property type="entry name" value="Pkinase"/>
    <property type="match status" value="1"/>
</dbReference>
<name>Q9NF25_CAEEL</name>
<evidence type="ECO:0000256" key="12">
    <source>
        <dbReference type="ARBA" id="ARBA00048679"/>
    </source>
</evidence>
<dbReference type="InterPro" id="IPR000719">
    <property type="entry name" value="Prot_kinase_dom"/>
</dbReference>
<dbReference type="InterPro" id="IPR034670">
    <property type="entry name" value="Chk1_catalytic_dom"/>
</dbReference>
<evidence type="ECO:0000256" key="7">
    <source>
        <dbReference type="ARBA" id="ARBA00022763"/>
    </source>
</evidence>
<dbReference type="Gene3D" id="1.10.510.10">
    <property type="entry name" value="Transferase(Phosphotransferase) domain 1"/>
    <property type="match status" value="1"/>
</dbReference>
<dbReference type="WormBase" id="Y43D4A.6">
    <property type="protein sequence ID" value="CE21879"/>
    <property type="gene ID" value="WBGene00012792"/>
</dbReference>
<dbReference type="EC" id="2.7.11.1" evidence="3"/>
<dbReference type="Proteomes" id="UP000001940">
    <property type="component" value="Chromosome IV"/>
</dbReference>
<dbReference type="AlphaFoldDB" id="Q9NF25"/>
<dbReference type="PhylomeDB" id="Q9NF25"/>
<dbReference type="Bgee" id="WBGene00012792">
    <property type="expression patterns" value="Expressed in embryo and 1 other cell type or tissue"/>
</dbReference>
<dbReference type="RefSeq" id="NP_502989.1">
    <property type="nucleotide sequence ID" value="NM_070588.1"/>
</dbReference>
<dbReference type="UCSC" id="Y43D4A.6">
    <property type="organism name" value="c. elegans"/>
</dbReference>
<feature type="compositionally biased region" description="Low complexity" evidence="15">
    <location>
        <begin position="297"/>
        <end position="312"/>
    </location>
</feature>
<dbReference type="InterPro" id="IPR011009">
    <property type="entry name" value="Kinase-like_dom_sf"/>
</dbReference>
<dbReference type="FunCoup" id="Q9NF25">
    <property type="interactions" value="169"/>
</dbReference>
<evidence type="ECO:0000256" key="1">
    <source>
        <dbReference type="ARBA" id="ARBA00004123"/>
    </source>
</evidence>
<dbReference type="GeneID" id="189855"/>
<evidence type="ECO:0000256" key="8">
    <source>
        <dbReference type="ARBA" id="ARBA00022777"/>
    </source>
</evidence>
<accession>Q9NF25</accession>
<dbReference type="eggNOG" id="KOG0590">
    <property type="taxonomic scope" value="Eukaryota"/>
</dbReference>
<evidence type="ECO:0000256" key="10">
    <source>
        <dbReference type="ARBA" id="ARBA00023242"/>
    </source>
</evidence>
<dbReference type="AGR" id="WB:WBGene00012792"/>
<dbReference type="PaxDb" id="6239-Y43D4A.6"/>
<evidence type="ECO:0000256" key="3">
    <source>
        <dbReference type="ARBA" id="ARBA00012513"/>
    </source>
</evidence>
<proteinExistence type="inferred from homology"/>
<keyword evidence="4 14" id="KW-0723">Serine/threonine-protein kinase</keyword>
<comment type="subcellular location">
    <subcellularLocation>
        <location evidence="1">Nucleus</location>
    </subcellularLocation>
</comment>
<evidence type="ECO:0000256" key="13">
    <source>
        <dbReference type="PROSITE-ProRule" id="PRU10141"/>
    </source>
</evidence>
<dbReference type="InterPro" id="IPR017441">
    <property type="entry name" value="Protein_kinase_ATP_BS"/>
</dbReference>
<dbReference type="SUPFAM" id="SSF56112">
    <property type="entry name" value="Protein kinase-like (PK-like)"/>
    <property type="match status" value="1"/>
</dbReference>
<dbReference type="OrthoDB" id="5866181at2759"/>
<sequence length="328" mass="37515">MAHNQFKPIKSIGKGAFGQVFLAEKLNNPRIKVAMKKINIFGAPKEFLEQIQQEYYIQKNMKHKNIVKMYGMSMDTEFCYLFQEFVTGGDLFEKIDFENGMPVNQVKGYLKQLMSGLKYIHGCGIVHRDIKPDNLLINSSDALKIADFGLSTRFIVDDKEILLHERIGTTPFMAPELFAKKKHRGPPVDIWSAGILVFSLLTGNLPWDEPKESDILYSQWMNNKTSKNCIWYGLSTPVVRFLKKLLKENVNERATIEEIESDPWLEDLEEERENCTKFPTSTRRKRSFPKISRRITCSSNSGQSSEQSGCSEGPAAKKMRSDSSESSF</sequence>
<comment type="catalytic activity">
    <reaction evidence="12">
        <text>L-seryl-[protein] + ATP = O-phospho-L-seryl-[protein] + ADP + H(+)</text>
        <dbReference type="Rhea" id="RHEA:17989"/>
        <dbReference type="Rhea" id="RHEA-COMP:9863"/>
        <dbReference type="Rhea" id="RHEA-COMP:11604"/>
        <dbReference type="ChEBI" id="CHEBI:15378"/>
        <dbReference type="ChEBI" id="CHEBI:29999"/>
        <dbReference type="ChEBI" id="CHEBI:30616"/>
        <dbReference type="ChEBI" id="CHEBI:83421"/>
        <dbReference type="ChEBI" id="CHEBI:456216"/>
        <dbReference type="EC" id="2.7.11.1"/>
    </reaction>
</comment>
<dbReference type="PANTHER" id="PTHR24346:SF82">
    <property type="entry name" value="KP78A-RELATED"/>
    <property type="match status" value="1"/>
</dbReference>
<dbReference type="GO" id="GO:0035402">
    <property type="term" value="F:histone H3T11 kinase activity"/>
    <property type="evidence" value="ECO:0000318"/>
    <property type="project" value="GO_Central"/>
</dbReference>
<evidence type="ECO:0000313" key="18">
    <source>
        <dbReference type="Proteomes" id="UP000001940"/>
    </source>
</evidence>
<dbReference type="HOGENOM" id="CLU_000288_63_0_1"/>
<dbReference type="SMR" id="Q9NF25"/>
<dbReference type="PROSITE" id="PS00107">
    <property type="entry name" value="PROTEIN_KINASE_ATP"/>
    <property type="match status" value="1"/>
</dbReference>
<dbReference type="CDD" id="cd14069">
    <property type="entry name" value="STKc_Chk1"/>
    <property type="match status" value="1"/>
</dbReference>
<keyword evidence="9 13" id="KW-0067">ATP-binding</keyword>
<feature type="compositionally biased region" description="Basic and acidic residues" evidence="15">
    <location>
        <begin position="319"/>
        <end position="328"/>
    </location>
</feature>
<keyword evidence="7" id="KW-0227">DNA damage</keyword>
<dbReference type="GO" id="GO:0007095">
    <property type="term" value="P:mitotic G2 DNA damage checkpoint signaling"/>
    <property type="evidence" value="ECO:0000318"/>
    <property type="project" value="GO_Central"/>
</dbReference>
<dbReference type="STRING" id="6239.Y43D4A.6.1"/>
<feature type="domain" description="Protein kinase" evidence="16">
    <location>
        <begin position="6"/>
        <end position="265"/>
    </location>
</feature>
<comment type="similarity">
    <text evidence="2">Belongs to the protein kinase superfamily. CAMK Ser/Thr protein kinase family. NIM1 subfamily.</text>
</comment>
<evidence type="ECO:0000313" key="17">
    <source>
        <dbReference type="EMBL" id="CAB60347.1"/>
    </source>
</evidence>
<feature type="region of interest" description="Disordered" evidence="15">
    <location>
        <begin position="294"/>
        <end position="328"/>
    </location>
</feature>
<keyword evidence="10" id="KW-0539">Nucleus</keyword>
<feature type="binding site" evidence="13">
    <location>
        <position position="36"/>
    </location>
    <ligand>
        <name>ATP</name>
        <dbReference type="ChEBI" id="CHEBI:30616"/>
    </ligand>
</feature>
<dbReference type="PROSITE" id="PS00108">
    <property type="entry name" value="PROTEIN_KINASE_ST"/>
    <property type="match status" value="1"/>
</dbReference>
<dbReference type="FunFam" id="1.10.510.10:FF:000707">
    <property type="entry name" value="CAMK/CAMKL/CHK1 protein kinase"/>
    <property type="match status" value="1"/>
</dbReference>
<dbReference type="PANTHER" id="PTHR24346">
    <property type="entry name" value="MAP/MICROTUBULE AFFINITY-REGULATING KINASE"/>
    <property type="match status" value="1"/>
</dbReference>
<dbReference type="GO" id="GO:0005634">
    <property type="term" value="C:nucleus"/>
    <property type="evidence" value="ECO:0007669"/>
    <property type="project" value="UniProtKB-SubCell"/>
</dbReference>
<gene>
    <name evidence="17" type="ORF">CELE_Y43D4A.6</name>
    <name evidence="17 19" type="ORF">Y43D4A.6</name>
</gene>
<dbReference type="OMA" id="HDHERYC"/>
<reference evidence="17 18" key="1">
    <citation type="journal article" date="1998" name="Science">
        <title>Genome sequence of the nematode C. elegans: a platform for investigating biology.</title>
        <authorList>
            <consortium name="The C. elegans sequencing consortium"/>
            <person name="Sulson J.E."/>
            <person name="Waterston R."/>
        </authorList>
    </citation>
    <scope>NUCLEOTIDE SEQUENCE [LARGE SCALE GENOMIC DNA]</scope>
    <source>
        <strain evidence="17 18">Bristol N2</strain>
    </source>
</reference>
<dbReference type="PROSITE" id="PS50011">
    <property type="entry name" value="PROTEIN_KINASE_DOM"/>
    <property type="match status" value="1"/>
</dbReference>
<dbReference type="GO" id="GO:0005524">
    <property type="term" value="F:ATP binding"/>
    <property type="evidence" value="ECO:0007669"/>
    <property type="project" value="UniProtKB-UniRule"/>
</dbReference>
<organism evidence="17 18">
    <name type="scientific">Caenorhabditis elegans</name>
    <dbReference type="NCBI Taxonomy" id="6239"/>
    <lineage>
        <taxon>Eukaryota</taxon>
        <taxon>Metazoa</taxon>
        <taxon>Ecdysozoa</taxon>
        <taxon>Nematoda</taxon>
        <taxon>Chromadorea</taxon>
        <taxon>Rhabditida</taxon>
        <taxon>Rhabditina</taxon>
        <taxon>Rhabditomorpha</taxon>
        <taxon>Rhabditoidea</taxon>
        <taxon>Rhabditidae</taxon>
        <taxon>Peloderinae</taxon>
        <taxon>Caenorhabditis</taxon>
    </lineage>
</organism>
<dbReference type="InParanoid" id="Q9NF25"/>